<dbReference type="PANTHER" id="PTHR43899">
    <property type="entry name" value="RH59310P"/>
    <property type="match status" value="1"/>
</dbReference>
<dbReference type="InterPro" id="IPR051019">
    <property type="entry name" value="VLCFA-Steroid_DH"/>
</dbReference>
<dbReference type="PANTHER" id="PTHR43899:SF13">
    <property type="entry name" value="RH59310P"/>
    <property type="match status" value="1"/>
</dbReference>
<evidence type="ECO:0000256" key="2">
    <source>
        <dbReference type="ARBA" id="ARBA00023002"/>
    </source>
</evidence>
<reference evidence="5" key="1">
    <citation type="journal article" date="2014" name="Genome Announc.">
        <title>Draft Genome Sequence of the Yeast Pseudozyma antarctica Type Strain JCM10317, a Producer of the Glycolipid Biosurfactants, Mannosylerythritol Lipids.</title>
        <authorList>
            <person name="Saika A."/>
            <person name="Koike H."/>
            <person name="Hori T."/>
            <person name="Fukuoka T."/>
            <person name="Sato S."/>
            <person name="Habe H."/>
            <person name="Kitamoto D."/>
            <person name="Morita T."/>
        </authorList>
    </citation>
    <scope>NUCLEOTIDE SEQUENCE [LARGE SCALE GENOMIC DNA]</scope>
    <source>
        <strain evidence="5">JCM 10317</strain>
    </source>
</reference>
<dbReference type="SUPFAM" id="SSF51735">
    <property type="entry name" value="NAD(P)-binding Rossmann-fold domains"/>
    <property type="match status" value="1"/>
</dbReference>
<evidence type="ECO:0000313" key="4">
    <source>
        <dbReference type="EMBL" id="GAK64862.1"/>
    </source>
</evidence>
<gene>
    <name evidence="4" type="ORF">PAN0_007d3078</name>
</gene>
<name>A0A081CDW6_PSEA2</name>
<accession>A0A081CDW6</accession>
<dbReference type="EMBL" id="DF830074">
    <property type="protein sequence ID" value="GAK64862.1"/>
    <property type="molecule type" value="Genomic_DNA"/>
</dbReference>
<proteinExistence type="inferred from homology"/>
<evidence type="ECO:0000313" key="5">
    <source>
        <dbReference type="Proteomes" id="UP000053758"/>
    </source>
</evidence>
<dbReference type="HOGENOM" id="CLU_010194_2_1_1"/>
<dbReference type="Gene3D" id="3.40.50.720">
    <property type="entry name" value="NAD(P)-binding Rossmann-like Domain"/>
    <property type="match status" value="1"/>
</dbReference>
<evidence type="ECO:0000256" key="3">
    <source>
        <dbReference type="RuleBase" id="RU000363"/>
    </source>
</evidence>
<dbReference type="GO" id="GO:0016491">
    <property type="term" value="F:oxidoreductase activity"/>
    <property type="evidence" value="ECO:0007669"/>
    <property type="project" value="UniProtKB-KW"/>
</dbReference>
<dbReference type="PRINTS" id="PR00081">
    <property type="entry name" value="GDHRDH"/>
</dbReference>
<sequence>MTTTSDSHRPWAIITGASEGLGKEFALQLAQRKTHNVILAARSVNKLESVAKTVSEQVQCKVIPIDLSVAGAAEELDQKTRELDVALLINNAGVAFGGPFEDMEYKDVQSLVAINIVALTELFHIFLQRIKLQHKKLGEQQKQSNHALAGIINISSMSGFMPIPSMALYAASKAFVLSLTESVYAEQRNEASDLRIVVSCPGATKTEIWTKGGAHEKSVIVPMGTKEHVCATTLAALDARDKSVIVPGYFNNLSVASLRLAPRSLVRFLSRRLMGQDPSLRDPQEVQDTFAKLGRSSHGVVGKSQIGRASIDVDLLGADYRRGGAEEQPCDGTVRVGESFCLGVAVRLQLQALRSQAATRTPKMHFA</sequence>
<keyword evidence="2" id="KW-0560">Oxidoreductase</keyword>
<evidence type="ECO:0000256" key="1">
    <source>
        <dbReference type="ARBA" id="ARBA00006484"/>
    </source>
</evidence>
<dbReference type="InterPro" id="IPR036291">
    <property type="entry name" value="NAD(P)-bd_dom_sf"/>
</dbReference>
<keyword evidence="5" id="KW-1185">Reference proteome</keyword>
<dbReference type="Proteomes" id="UP000053758">
    <property type="component" value="Unassembled WGS sequence"/>
</dbReference>
<comment type="similarity">
    <text evidence="1 3">Belongs to the short-chain dehydrogenases/reductases (SDR) family.</text>
</comment>
<protein>
    <submittedName>
        <fullName evidence="4">Oxidoreductase</fullName>
    </submittedName>
</protein>
<dbReference type="Pfam" id="PF00106">
    <property type="entry name" value="adh_short"/>
    <property type="match status" value="1"/>
</dbReference>
<dbReference type="InterPro" id="IPR002347">
    <property type="entry name" value="SDR_fam"/>
</dbReference>
<dbReference type="AlphaFoldDB" id="A0A081CDW6"/>
<organism evidence="4 5">
    <name type="scientific">Pseudozyma antarctica</name>
    <name type="common">Yeast</name>
    <name type="synonym">Candida antarctica</name>
    <dbReference type="NCBI Taxonomy" id="84753"/>
    <lineage>
        <taxon>Eukaryota</taxon>
        <taxon>Fungi</taxon>
        <taxon>Dikarya</taxon>
        <taxon>Basidiomycota</taxon>
        <taxon>Ustilaginomycotina</taxon>
        <taxon>Ustilaginomycetes</taxon>
        <taxon>Ustilaginales</taxon>
        <taxon>Ustilaginaceae</taxon>
        <taxon>Moesziomyces</taxon>
    </lineage>
</organism>
<dbReference type="PRINTS" id="PR00080">
    <property type="entry name" value="SDRFAMILY"/>
</dbReference>
<dbReference type="RefSeq" id="XP_014656649.1">
    <property type="nucleotide sequence ID" value="XM_014801163.1"/>
</dbReference>
<dbReference type="GeneID" id="26304050"/>